<proteinExistence type="predicted"/>
<reference evidence="1" key="1">
    <citation type="submission" date="2021-06" db="EMBL/GenBank/DDBJ databases">
        <authorList>
            <person name="Kallberg Y."/>
            <person name="Tangrot J."/>
            <person name="Rosling A."/>
        </authorList>
    </citation>
    <scope>NUCLEOTIDE SEQUENCE</scope>
    <source>
        <strain evidence="1">AU212A</strain>
    </source>
</reference>
<dbReference type="EMBL" id="CAJVPM010022277">
    <property type="protein sequence ID" value="CAG8644250.1"/>
    <property type="molecule type" value="Genomic_DNA"/>
</dbReference>
<accession>A0ACA9NG07</accession>
<sequence>EAEAGQEITIEFKDYCINGCKYEDKSMNTLFLEEGFQAHLETEEEKAAKEEV</sequence>
<evidence type="ECO:0000313" key="1">
    <source>
        <dbReference type="EMBL" id="CAG8644250.1"/>
    </source>
</evidence>
<feature type="non-terminal residue" evidence="1">
    <location>
        <position position="52"/>
    </location>
</feature>
<comment type="caution">
    <text evidence="1">The sequence shown here is derived from an EMBL/GenBank/DDBJ whole genome shotgun (WGS) entry which is preliminary data.</text>
</comment>
<keyword evidence="2" id="KW-1185">Reference proteome</keyword>
<protein>
    <submittedName>
        <fullName evidence="1">11370_t:CDS:1</fullName>
    </submittedName>
</protein>
<evidence type="ECO:0000313" key="2">
    <source>
        <dbReference type="Proteomes" id="UP000789860"/>
    </source>
</evidence>
<gene>
    <name evidence="1" type="ORF">SCALOS_LOCUS8436</name>
</gene>
<feature type="non-terminal residue" evidence="1">
    <location>
        <position position="1"/>
    </location>
</feature>
<organism evidence="1 2">
    <name type="scientific">Scutellospora calospora</name>
    <dbReference type="NCBI Taxonomy" id="85575"/>
    <lineage>
        <taxon>Eukaryota</taxon>
        <taxon>Fungi</taxon>
        <taxon>Fungi incertae sedis</taxon>
        <taxon>Mucoromycota</taxon>
        <taxon>Glomeromycotina</taxon>
        <taxon>Glomeromycetes</taxon>
        <taxon>Diversisporales</taxon>
        <taxon>Gigasporaceae</taxon>
        <taxon>Scutellospora</taxon>
    </lineage>
</organism>
<dbReference type="Proteomes" id="UP000789860">
    <property type="component" value="Unassembled WGS sequence"/>
</dbReference>
<name>A0ACA9NG07_9GLOM</name>